<evidence type="ECO:0000259" key="1">
    <source>
        <dbReference type="Pfam" id="PF01345"/>
    </source>
</evidence>
<gene>
    <name evidence="2" type="ORF">JY572_33335</name>
</gene>
<evidence type="ECO:0000313" key="2">
    <source>
        <dbReference type="EMBL" id="QSQ18500.1"/>
    </source>
</evidence>
<evidence type="ECO:0000313" key="3">
    <source>
        <dbReference type="Proteomes" id="UP000663090"/>
    </source>
</evidence>
<reference evidence="2 3" key="1">
    <citation type="submission" date="2021-02" db="EMBL/GenBank/DDBJ databases">
        <title>De Novo genome assembly of isolated myxobacteria.</title>
        <authorList>
            <person name="Stevens D.C."/>
        </authorList>
    </citation>
    <scope>NUCLEOTIDE SEQUENCE [LARGE SCALE GENOMIC DNA]</scope>
    <source>
        <strain evidence="2 3">SCHIC003</strain>
    </source>
</reference>
<dbReference type="Pfam" id="PF01345">
    <property type="entry name" value="DUF11"/>
    <property type="match status" value="1"/>
</dbReference>
<dbReference type="EMBL" id="CP071091">
    <property type="protein sequence ID" value="QSQ18500.1"/>
    <property type="molecule type" value="Genomic_DNA"/>
</dbReference>
<protein>
    <recommendedName>
        <fullName evidence="1">DUF11 domain-containing protein</fullName>
    </recommendedName>
</protein>
<name>A0ABX7NIB0_9BACT</name>
<keyword evidence="3" id="KW-1185">Reference proteome</keyword>
<accession>A0ABX7NIB0</accession>
<dbReference type="InterPro" id="IPR001434">
    <property type="entry name" value="OmcB-like_DUF11"/>
</dbReference>
<sequence length="101" mass="10667">MRVRNTGTEDASFIGASIPLPNALDPVAVTSSQGTCTRSREGSILCKLGNLAPKQELVVTVQCIPRAIGNLTVRAFAMTEILDRDANSGNDDPTTLLTVLP</sequence>
<dbReference type="Proteomes" id="UP000663090">
    <property type="component" value="Chromosome"/>
</dbReference>
<feature type="domain" description="DUF11" evidence="1">
    <location>
        <begin position="2"/>
        <end position="93"/>
    </location>
</feature>
<proteinExistence type="predicted"/>
<organism evidence="2 3">
    <name type="scientific">Myxococcus landrumensis</name>
    <dbReference type="NCBI Taxonomy" id="2813577"/>
    <lineage>
        <taxon>Bacteria</taxon>
        <taxon>Pseudomonadati</taxon>
        <taxon>Myxococcota</taxon>
        <taxon>Myxococcia</taxon>
        <taxon>Myxococcales</taxon>
        <taxon>Cystobacterineae</taxon>
        <taxon>Myxococcaceae</taxon>
        <taxon>Myxococcus</taxon>
    </lineage>
</organism>